<dbReference type="RefSeq" id="XP_003559463.1">
    <property type="nucleotide sequence ID" value="XM_003559415.4"/>
</dbReference>
<dbReference type="InterPro" id="IPR040358">
    <property type="entry name" value="At4g22758-like"/>
</dbReference>
<feature type="domain" description="DUF7054" evidence="2">
    <location>
        <begin position="113"/>
        <end position="195"/>
    </location>
</feature>
<name>I1GNP3_BRADI</name>
<dbReference type="AlphaFoldDB" id="I1GNP3"/>
<evidence type="ECO:0000313" key="4">
    <source>
        <dbReference type="EnsemblPlants" id="KQK13380"/>
    </source>
</evidence>
<protein>
    <recommendedName>
        <fullName evidence="2">DUF7054 domain-containing protein</fullName>
    </recommendedName>
</protein>
<feature type="compositionally biased region" description="Basic residues" evidence="1">
    <location>
        <begin position="1"/>
        <end position="10"/>
    </location>
</feature>
<proteinExistence type="predicted"/>
<evidence type="ECO:0000259" key="2">
    <source>
        <dbReference type="Pfam" id="PF23156"/>
    </source>
</evidence>
<dbReference type="GeneID" id="100840470"/>
<evidence type="ECO:0000256" key="1">
    <source>
        <dbReference type="SAM" id="MobiDB-lite"/>
    </source>
</evidence>
<dbReference type="PANTHER" id="PTHR33270:SF6">
    <property type="entry name" value="OS02G0448600 PROTEIN"/>
    <property type="match status" value="1"/>
</dbReference>
<dbReference type="InterPro" id="IPR055482">
    <property type="entry name" value="DUF7054"/>
</dbReference>
<keyword evidence="5" id="KW-1185">Reference proteome</keyword>
<feature type="region of interest" description="Disordered" evidence="1">
    <location>
        <begin position="1"/>
        <end position="35"/>
    </location>
</feature>
<reference evidence="3 4" key="1">
    <citation type="journal article" date="2010" name="Nature">
        <title>Genome sequencing and analysis of the model grass Brachypodium distachyon.</title>
        <authorList>
            <consortium name="International Brachypodium Initiative"/>
        </authorList>
    </citation>
    <scope>NUCLEOTIDE SEQUENCE [LARGE SCALE GENOMIC DNA]</scope>
    <source>
        <strain evidence="3">Bd21</strain>
        <strain evidence="4">cv. Bd21</strain>
    </source>
</reference>
<dbReference type="eggNOG" id="KOG4197">
    <property type="taxonomic scope" value="Eukaryota"/>
</dbReference>
<dbReference type="PANTHER" id="PTHR33270">
    <property type="entry name" value="BNAC05G50380D PROTEIN"/>
    <property type="match status" value="1"/>
</dbReference>
<evidence type="ECO:0000313" key="3">
    <source>
        <dbReference type="EMBL" id="KQK13380.1"/>
    </source>
</evidence>
<dbReference type="HOGENOM" id="CLU_065461_0_0_1"/>
<dbReference type="EnsemblPlants" id="KQK13380">
    <property type="protein sequence ID" value="KQK13380"/>
    <property type="gene ID" value="BRADI_1g09780v3"/>
</dbReference>
<dbReference type="OMA" id="NLHQSIA"/>
<dbReference type="Gramene" id="KQK13380">
    <property type="protein sequence ID" value="KQK13380"/>
    <property type="gene ID" value="BRADI_1g09780v3"/>
</dbReference>
<evidence type="ECO:0000313" key="5">
    <source>
        <dbReference type="Proteomes" id="UP000008810"/>
    </source>
</evidence>
<dbReference type="STRING" id="15368.I1GNP3"/>
<dbReference type="KEGG" id="bdi:100840470"/>
<dbReference type="OrthoDB" id="1885101at2759"/>
<dbReference type="Pfam" id="PF23156">
    <property type="entry name" value="DUF7054"/>
    <property type="match status" value="1"/>
</dbReference>
<reference evidence="3" key="2">
    <citation type="submission" date="2017-06" db="EMBL/GenBank/DDBJ databases">
        <title>WGS assembly of Brachypodium distachyon.</title>
        <authorList>
            <consortium name="The International Brachypodium Initiative"/>
            <person name="Lucas S."/>
            <person name="Harmon-Smith M."/>
            <person name="Lail K."/>
            <person name="Tice H."/>
            <person name="Grimwood J."/>
            <person name="Bruce D."/>
            <person name="Barry K."/>
            <person name="Shu S."/>
            <person name="Lindquist E."/>
            <person name="Wang M."/>
            <person name="Pitluck S."/>
            <person name="Vogel J.P."/>
            <person name="Garvin D.F."/>
            <person name="Mockler T.C."/>
            <person name="Schmutz J."/>
            <person name="Rokhsar D."/>
            <person name="Bevan M.W."/>
        </authorList>
    </citation>
    <scope>NUCLEOTIDE SEQUENCE</scope>
    <source>
        <strain evidence="3">Bd21</strain>
    </source>
</reference>
<gene>
    <name evidence="4" type="primary">LOC100840470</name>
    <name evidence="3" type="ORF">BRADI_1g09780v3</name>
</gene>
<reference evidence="4" key="3">
    <citation type="submission" date="2018-08" db="UniProtKB">
        <authorList>
            <consortium name="EnsemblPlants"/>
        </authorList>
    </citation>
    <scope>IDENTIFICATION</scope>
    <source>
        <strain evidence="4">cv. Bd21</strain>
    </source>
</reference>
<sequence>MKMQRTKNSRPRIAGVRSGRSRRSGNSSSAGWRLGLPVQTRQRLRREGRILKRSASEPALWYDARVHPVPLPQGLSSPPPPLLERPHTCYDVFSPDSTFAGSTSLSNPSPWEEAKVVVNVTVEGSAGPVKAMVRLGSTIREAIAAVLERYDREGRSPRLDPASAGSFQLHHSHFCLQSLNKDDKIGDVGGRKFYLHKNVGSNGLSLQSDEPDVNLSGREITQSYYGGGGQLAGFPYHHQFFSIVMKKLDKIGRRTKRIWRVLTCDCT</sequence>
<organism evidence="3">
    <name type="scientific">Brachypodium distachyon</name>
    <name type="common">Purple false brome</name>
    <name type="synonym">Trachynia distachya</name>
    <dbReference type="NCBI Taxonomy" id="15368"/>
    <lineage>
        <taxon>Eukaryota</taxon>
        <taxon>Viridiplantae</taxon>
        <taxon>Streptophyta</taxon>
        <taxon>Embryophyta</taxon>
        <taxon>Tracheophyta</taxon>
        <taxon>Spermatophyta</taxon>
        <taxon>Magnoliopsida</taxon>
        <taxon>Liliopsida</taxon>
        <taxon>Poales</taxon>
        <taxon>Poaceae</taxon>
        <taxon>BOP clade</taxon>
        <taxon>Pooideae</taxon>
        <taxon>Stipodae</taxon>
        <taxon>Brachypodieae</taxon>
        <taxon>Brachypodium</taxon>
    </lineage>
</organism>
<dbReference type="Proteomes" id="UP000008810">
    <property type="component" value="Chromosome 1"/>
</dbReference>
<accession>I1GNP3</accession>
<feature type="compositionally biased region" description="Low complexity" evidence="1">
    <location>
        <begin position="12"/>
        <end position="33"/>
    </location>
</feature>
<dbReference type="EMBL" id="CM000880">
    <property type="protein sequence ID" value="KQK13380.1"/>
    <property type="molecule type" value="Genomic_DNA"/>
</dbReference>